<dbReference type="AlphaFoldDB" id="A0A803N8L7"/>
<dbReference type="InterPro" id="IPR001810">
    <property type="entry name" value="F-box_dom"/>
</dbReference>
<protein>
    <recommendedName>
        <fullName evidence="1">F-box domain-containing protein</fullName>
    </recommendedName>
</protein>
<evidence type="ECO:0000313" key="2">
    <source>
        <dbReference type="EnsemblPlants" id="AUR62042200-RA:cds"/>
    </source>
</evidence>
<dbReference type="Gene3D" id="3.80.10.10">
    <property type="entry name" value="Ribonuclease Inhibitor"/>
    <property type="match status" value="1"/>
</dbReference>
<dbReference type="InterPro" id="IPR032675">
    <property type="entry name" value="LRR_dom_sf"/>
</dbReference>
<evidence type="ECO:0000313" key="3">
    <source>
        <dbReference type="Proteomes" id="UP000596660"/>
    </source>
</evidence>
<dbReference type="PANTHER" id="PTHR34145:SF68">
    <property type="entry name" value="FBD DOMAIN-CONTAINING PROTEIN"/>
    <property type="match status" value="1"/>
</dbReference>
<dbReference type="InterPro" id="IPR055357">
    <property type="entry name" value="LRR_At1g61320_AtMIF1"/>
</dbReference>
<dbReference type="OMA" id="CTHIQRA"/>
<dbReference type="SUPFAM" id="SSF52047">
    <property type="entry name" value="RNI-like"/>
    <property type="match status" value="1"/>
</dbReference>
<dbReference type="InterPro" id="IPR036047">
    <property type="entry name" value="F-box-like_dom_sf"/>
</dbReference>
<dbReference type="InterPro" id="IPR053772">
    <property type="entry name" value="At1g61320/At1g61330-like"/>
</dbReference>
<dbReference type="PROSITE" id="PS50181">
    <property type="entry name" value="FBOX"/>
    <property type="match status" value="1"/>
</dbReference>
<reference evidence="2" key="2">
    <citation type="submission" date="2021-03" db="UniProtKB">
        <authorList>
            <consortium name="EnsemblPlants"/>
        </authorList>
    </citation>
    <scope>IDENTIFICATION</scope>
</reference>
<dbReference type="Proteomes" id="UP000596660">
    <property type="component" value="Unplaced"/>
</dbReference>
<evidence type="ECO:0000259" key="1">
    <source>
        <dbReference type="PROSITE" id="PS50181"/>
    </source>
</evidence>
<reference evidence="2" key="1">
    <citation type="journal article" date="2017" name="Nature">
        <title>The genome of Chenopodium quinoa.</title>
        <authorList>
            <person name="Jarvis D.E."/>
            <person name="Ho Y.S."/>
            <person name="Lightfoot D.J."/>
            <person name="Schmoeckel S.M."/>
            <person name="Li B."/>
            <person name="Borm T.J.A."/>
            <person name="Ohyanagi H."/>
            <person name="Mineta K."/>
            <person name="Michell C.T."/>
            <person name="Saber N."/>
            <person name="Kharbatia N.M."/>
            <person name="Rupper R.R."/>
            <person name="Sharp A.R."/>
            <person name="Dally N."/>
            <person name="Boughton B.A."/>
            <person name="Woo Y.H."/>
            <person name="Gao G."/>
            <person name="Schijlen E.G.W.M."/>
            <person name="Guo X."/>
            <person name="Momin A.A."/>
            <person name="Negrao S."/>
            <person name="Al-Babili S."/>
            <person name="Gehring C."/>
            <person name="Roessner U."/>
            <person name="Jung C."/>
            <person name="Murphy K."/>
            <person name="Arold S.T."/>
            <person name="Gojobori T."/>
            <person name="van der Linden C.G."/>
            <person name="van Loo E.N."/>
            <person name="Jellen E.N."/>
            <person name="Maughan P.J."/>
            <person name="Tester M."/>
        </authorList>
    </citation>
    <scope>NUCLEOTIDE SEQUENCE [LARGE SCALE GENOMIC DNA]</scope>
    <source>
        <strain evidence="2">cv. PI 614886</strain>
    </source>
</reference>
<dbReference type="Pfam" id="PF00646">
    <property type="entry name" value="F-box"/>
    <property type="match status" value="1"/>
</dbReference>
<sequence length="473" mass="54049">MACVDPSNMTCNANMKKILPLEDMDNLEGVDRISELPEDIMLTILFRLEMKEAAKTSILSKRWRCIWTNWTDFDFDCLEIFPECKYNDVPKRIEAVKYINWVNQVIRLHRGQSINKFRVQFGFYERPVHHIDRWVKLALAKKVKNLELEKLDLPLYDCPCDTYTLKPSLFESGISFLTCLRLIGVDVSGELLEFFLTECHHLEQLVVDGSDTLVSLKVASFKLKQLSIRYCDSLNKLEIDAVNLSYLDYVGKPIIEFKSLPLSLAEAAFDGECCRATTPICQQIACFAMQLSKFSVSFMMYLLPGVICNIPAKSLPCFSNLKFLVLTYWLDSIVDLPSIIRLLGACPVLCEFKLQGLEPLSLMNPREGNNRNSYIYDHSLEEDKIEYKALPCLRVFQLVGFVGGDDDLNLILTIFDMAVQLHSFICHPLKPLVGVITEDAAHESRSRATKLQSFIPPKVNYVITNTYNVVDLM</sequence>
<dbReference type="Gene3D" id="1.20.1280.50">
    <property type="match status" value="1"/>
</dbReference>
<organism evidence="2 3">
    <name type="scientific">Chenopodium quinoa</name>
    <name type="common">Quinoa</name>
    <dbReference type="NCBI Taxonomy" id="63459"/>
    <lineage>
        <taxon>Eukaryota</taxon>
        <taxon>Viridiplantae</taxon>
        <taxon>Streptophyta</taxon>
        <taxon>Embryophyta</taxon>
        <taxon>Tracheophyta</taxon>
        <taxon>Spermatophyta</taxon>
        <taxon>Magnoliopsida</taxon>
        <taxon>eudicotyledons</taxon>
        <taxon>Gunneridae</taxon>
        <taxon>Pentapetalae</taxon>
        <taxon>Caryophyllales</taxon>
        <taxon>Chenopodiaceae</taxon>
        <taxon>Chenopodioideae</taxon>
        <taxon>Atripliceae</taxon>
        <taxon>Chenopodium</taxon>
    </lineage>
</organism>
<feature type="domain" description="F-box" evidence="1">
    <location>
        <begin position="30"/>
        <end position="78"/>
    </location>
</feature>
<dbReference type="PANTHER" id="PTHR34145">
    <property type="entry name" value="OS02G0105600 PROTEIN"/>
    <property type="match status" value="1"/>
</dbReference>
<dbReference type="EnsemblPlants" id="AUR62042200-RA">
    <property type="protein sequence ID" value="AUR62042200-RA:cds"/>
    <property type="gene ID" value="AUR62042200"/>
</dbReference>
<dbReference type="Pfam" id="PF23622">
    <property type="entry name" value="LRR_At1g61320_AtMIF1"/>
    <property type="match status" value="1"/>
</dbReference>
<keyword evidence="3" id="KW-1185">Reference proteome</keyword>
<dbReference type="Gramene" id="AUR62042200-RA">
    <property type="protein sequence ID" value="AUR62042200-RA:cds"/>
    <property type="gene ID" value="AUR62042200"/>
</dbReference>
<dbReference type="SUPFAM" id="SSF81383">
    <property type="entry name" value="F-box domain"/>
    <property type="match status" value="1"/>
</dbReference>
<dbReference type="CDD" id="cd22160">
    <property type="entry name" value="F-box_AtFBL13-like"/>
    <property type="match status" value="1"/>
</dbReference>
<proteinExistence type="predicted"/>
<accession>A0A803N8L7</accession>
<dbReference type="InterPro" id="IPR053781">
    <property type="entry name" value="F-box_AtFBL13-like"/>
</dbReference>
<name>A0A803N8L7_CHEQI</name>